<feature type="coiled-coil region" evidence="1">
    <location>
        <begin position="359"/>
        <end position="386"/>
    </location>
</feature>
<dbReference type="NCBIfam" id="NF043058">
    <property type="entry name" value="T4SS_LegC2C7"/>
    <property type="match status" value="1"/>
</dbReference>
<dbReference type="RefSeq" id="WP_275089381.1">
    <property type="nucleotide sequence ID" value="NZ_CP119078.1"/>
</dbReference>
<dbReference type="EMBL" id="CP119078">
    <property type="protein sequence ID" value="WED43571.1"/>
    <property type="molecule type" value="Genomic_DNA"/>
</dbReference>
<feature type="coiled-coil region" evidence="1">
    <location>
        <begin position="176"/>
        <end position="284"/>
    </location>
</feature>
<evidence type="ECO:0000313" key="2">
    <source>
        <dbReference type="EMBL" id="WED43571.1"/>
    </source>
</evidence>
<name>A0ABY8ATP0_9GAMM</name>
<dbReference type="Proteomes" id="UP001222087">
    <property type="component" value="Chromosome"/>
</dbReference>
<sequence>MPLIDGVEVSSVSPDKHEVEMELLVSKQAEPLSKEDTRHEAEVEYLLSKQAELVSKQDDLAEIAANQQRLGQIKESLGTIIDTMQQNDSLFSRAANFWGNLPLWQKIVGGIVLTVPTLAAGIAAHIGILLAISGVTVVAYTASGIVLDDHHTCNKNVADRLKAGIFNLADILEITIAALDRIRESLAREIDRFRSENERLTKSLNTLEGQVESLTDQVELLVATEELLRESKDKLEHTTEELQKTVDMNDILLKATHEELTAIKKEYAVNKNNLSEKVKELAEVRTTLGLEIQKTKQVAATLNGALQSLSSTVIEDGEQRKSFLDRLEEFLCDEKASFANVAERICGAERELVLVKHELVFVKEELKNSNARYDQLNIRYDQLLHRQELQVDRLEKLEMRRAIPDTPHTATPSQVGFYAIKTKSIPIEGEKTQEQPVL</sequence>
<dbReference type="InterPro" id="IPR049966">
    <property type="entry name" value="T4SS_LegC2C7"/>
</dbReference>
<keyword evidence="1" id="KW-0175">Coiled coil</keyword>
<keyword evidence="3" id="KW-1185">Reference proteome</keyword>
<protein>
    <recommendedName>
        <fullName evidence="4">Inclusion membrane protein A</fullName>
    </recommendedName>
</protein>
<evidence type="ECO:0000256" key="1">
    <source>
        <dbReference type="SAM" id="Coils"/>
    </source>
</evidence>
<proteinExistence type="predicted"/>
<accession>A0ABY8ATP0</accession>
<evidence type="ECO:0008006" key="4">
    <source>
        <dbReference type="Google" id="ProtNLM"/>
    </source>
</evidence>
<organism evidence="2 3">
    <name type="scientific">Legionella cardiaca</name>
    <dbReference type="NCBI Taxonomy" id="1071983"/>
    <lineage>
        <taxon>Bacteria</taxon>
        <taxon>Pseudomonadati</taxon>
        <taxon>Pseudomonadota</taxon>
        <taxon>Gammaproteobacteria</taxon>
        <taxon>Legionellales</taxon>
        <taxon>Legionellaceae</taxon>
        <taxon>Legionella</taxon>
    </lineage>
</organism>
<evidence type="ECO:0000313" key="3">
    <source>
        <dbReference type="Proteomes" id="UP001222087"/>
    </source>
</evidence>
<reference evidence="2 3" key="1">
    <citation type="submission" date="2023-02" db="EMBL/GenBank/DDBJ databases">
        <title>Genome Sequence of L. cardiaca H63T.</title>
        <authorList>
            <person name="Lopez A.E."/>
            <person name="Cianciotto N.P."/>
        </authorList>
    </citation>
    <scope>NUCLEOTIDE SEQUENCE [LARGE SCALE GENOMIC DNA]</scope>
    <source>
        <strain evidence="2 3">H63</strain>
    </source>
</reference>
<gene>
    <name evidence="2" type="ORF">PXX05_01995</name>
</gene>